<dbReference type="EMBL" id="MU842835">
    <property type="protein sequence ID" value="KAK2031943.1"/>
    <property type="molecule type" value="Genomic_DNA"/>
</dbReference>
<name>A0AAD9HN39_9PEZI</name>
<feature type="chain" id="PRO_5042162634" evidence="1">
    <location>
        <begin position="23"/>
        <end position="216"/>
    </location>
</feature>
<proteinExistence type="predicted"/>
<dbReference type="Proteomes" id="UP001232148">
    <property type="component" value="Unassembled WGS sequence"/>
</dbReference>
<evidence type="ECO:0000313" key="2">
    <source>
        <dbReference type="EMBL" id="KAK2031943.1"/>
    </source>
</evidence>
<keyword evidence="1" id="KW-0732">Signal</keyword>
<evidence type="ECO:0000256" key="1">
    <source>
        <dbReference type="SAM" id="SignalP"/>
    </source>
</evidence>
<organism evidence="2 3">
    <name type="scientific">Colletotrichum zoysiae</name>
    <dbReference type="NCBI Taxonomy" id="1216348"/>
    <lineage>
        <taxon>Eukaryota</taxon>
        <taxon>Fungi</taxon>
        <taxon>Dikarya</taxon>
        <taxon>Ascomycota</taxon>
        <taxon>Pezizomycotina</taxon>
        <taxon>Sordariomycetes</taxon>
        <taxon>Hypocreomycetidae</taxon>
        <taxon>Glomerellales</taxon>
        <taxon>Glomerellaceae</taxon>
        <taxon>Colletotrichum</taxon>
        <taxon>Colletotrichum graminicola species complex</taxon>
    </lineage>
</organism>
<accession>A0AAD9HN39</accession>
<comment type="caution">
    <text evidence="2">The sequence shown here is derived from an EMBL/GenBank/DDBJ whole genome shotgun (WGS) entry which is preliminary data.</text>
</comment>
<evidence type="ECO:0000313" key="3">
    <source>
        <dbReference type="Proteomes" id="UP001232148"/>
    </source>
</evidence>
<protein>
    <submittedName>
        <fullName evidence="2">Uncharacterized protein</fullName>
    </submittedName>
</protein>
<gene>
    <name evidence="2" type="ORF">LX32DRAFT_235942</name>
</gene>
<sequence>MYPTYPVLIVLWSLLSCTSVAAKGPAQETKRPEWGPARAKGLRSDTDIYTVKTFGSIYEIFSPYYSEKVVPVADVRFPTRSGEQDQIIVAEASNAHEEPHPGKIHLSDMIQALASTRYANRPLKSVNWVMARDVIHQPTIDAITSYYKHKPGASLPEKLTIKPSDPLWPALEATALYKTVRWTFKDIKTIKSISIVTKAPHNKFRGANIWCQLKNS</sequence>
<keyword evidence="3" id="KW-1185">Reference proteome</keyword>
<dbReference type="AlphaFoldDB" id="A0AAD9HN39"/>
<feature type="signal peptide" evidence="1">
    <location>
        <begin position="1"/>
        <end position="22"/>
    </location>
</feature>
<reference evidence="2" key="1">
    <citation type="submission" date="2021-06" db="EMBL/GenBank/DDBJ databases">
        <title>Comparative genomics, transcriptomics and evolutionary studies reveal genomic signatures of adaptation to plant cell wall in hemibiotrophic fungi.</title>
        <authorList>
            <consortium name="DOE Joint Genome Institute"/>
            <person name="Baroncelli R."/>
            <person name="Diaz J.F."/>
            <person name="Benocci T."/>
            <person name="Peng M."/>
            <person name="Battaglia E."/>
            <person name="Haridas S."/>
            <person name="Andreopoulos W."/>
            <person name="Labutti K."/>
            <person name="Pangilinan J."/>
            <person name="Floch G.L."/>
            <person name="Makela M.R."/>
            <person name="Henrissat B."/>
            <person name="Grigoriev I.V."/>
            <person name="Crouch J.A."/>
            <person name="De Vries R.P."/>
            <person name="Sukno S.A."/>
            <person name="Thon M.R."/>
        </authorList>
    </citation>
    <scope>NUCLEOTIDE SEQUENCE</scope>
    <source>
        <strain evidence="2">MAFF235873</strain>
    </source>
</reference>